<comment type="caution">
    <text evidence="2">The sequence shown here is derived from an EMBL/GenBank/DDBJ whole genome shotgun (WGS) entry which is preliminary data.</text>
</comment>
<feature type="region of interest" description="Disordered" evidence="1">
    <location>
        <begin position="100"/>
        <end position="127"/>
    </location>
</feature>
<gene>
    <name evidence="2" type="ORF">L596_017717</name>
</gene>
<dbReference type="OrthoDB" id="5830383at2759"/>
<keyword evidence="3" id="KW-1185">Reference proteome</keyword>
<sequence length="248" mass="27715">MQPLLNTVDVMTAISEESTQENSYVTATDHTQSLDGYESDLDQLSVTTAFEIGDLDSWEQATTASTTSTAVEKSKHVGVESICTAVERFAVQEMPTNDDTWSVTLSSTGKRDSGSRSDCGEDSESMETALPGQFATVRRKVRFDLDDPETEFYLRTAAPCCSNVNTLICEDRKKDLPVSYYQLMDMNNRAVDYAPRKVNVPSQYHVEGMQDFHAFDSELNIRPSSCNINPNLFMAPVESFYCEENLIE</sequence>
<accession>A0A4U5N2Q8</accession>
<evidence type="ECO:0000313" key="3">
    <source>
        <dbReference type="Proteomes" id="UP000298663"/>
    </source>
</evidence>
<organism evidence="2 3">
    <name type="scientific">Steinernema carpocapsae</name>
    <name type="common">Entomopathogenic nematode</name>
    <dbReference type="NCBI Taxonomy" id="34508"/>
    <lineage>
        <taxon>Eukaryota</taxon>
        <taxon>Metazoa</taxon>
        <taxon>Ecdysozoa</taxon>
        <taxon>Nematoda</taxon>
        <taxon>Chromadorea</taxon>
        <taxon>Rhabditida</taxon>
        <taxon>Tylenchina</taxon>
        <taxon>Panagrolaimomorpha</taxon>
        <taxon>Strongyloidoidea</taxon>
        <taxon>Steinernematidae</taxon>
        <taxon>Steinernema</taxon>
    </lineage>
</organism>
<name>A0A4U5N2Q8_STECR</name>
<reference evidence="2 3" key="2">
    <citation type="journal article" date="2019" name="G3 (Bethesda)">
        <title>Hybrid Assembly of the Genome of the Entomopathogenic Nematode Steinernema carpocapsae Identifies the X-Chromosome.</title>
        <authorList>
            <person name="Serra L."/>
            <person name="Macchietto M."/>
            <person name="Macias-Munoz A."/>
            <person name="McGill C.J."/>
            <person name="Rodriguez I.M."/>
            <person name="Rodriguez B."/>
            <person name="Murad R."/>
            <person name="Mortazavi A."/>
        </authorList>
    </citation>
    <scope>NUCLEOTIDE SEQUENCE [LARGE SCALE GENOMIC DNA]</scope>
    <source>
        <strain evidence="2 3">ALL</strain>
    </source>
</reference>
<evidence type="ECO:0000256" key="1">
    <source>
        <dbReference type="SAM" id="MobiDB-lite"/>
    </source>
</evidence>
<dbReference type="Proteomes" id="UP000298663">
    <property type="component" value="Unassembled WGS sequence"/>
</dbReference>
<protein>
    <submittedName>
        <fullName evidence="2">Uncharacterized protein</fullName>
    </submittedName>
</protein>
<dbReference type="EMBL" id="AZBU02000005">
    <property type="protein sequence ID" value="TKR76601.1"/>
    <property type="molecule type" value="Genomic_DNA"/>
</dbReference>
<proteinExistence type="predicted"/>
<evidence type="ECO:0000313" key="2">
    <source>
        <dbReference type="EMBL" id="TKR76601.1"/>
    </source>
</evidence>
<feature type="compositionally biased region" description="Basic and acidic residues" evidence="1">
    <location>
        <begin position="109"/>
        <end position="119"/>
    </location>
</feature>
<dbReference type="AlphaFoldDB" id="A0A4U5N2Q8"/>
<reference evidence="2 3" key="1">
    <citation type="journal article" date="2015" name="Genome Biol.">
        <title>Comparative genomics of Steinernema reveals deeply conserved gene regulatory networks.</title>
        <authorList>
            <person name="Dillman A.R."/>
            <person name="Macchietto M."/>
            <person name="Porter C.F."/>
            <person name="Rogers A."/>
            <person name="Williams B."/>
            <person name="Antoshechkin I."/>
            <person name="Lee M.M."/>
            <person name="Goodwin Z."/>
            <person name="Lu X."/>
            <person name="Lewis E.E."/>
            <person name="Goodrich-Blair H."/>
            <person name="Stock S.P."/>
            <person name="Adams B.J."/>
            <person name="Sternberg P.W."/>
            <person name="Mortazavi A."/>
        </authorList>
    </citation>
    <scope>NUCLEOTIDE SEQUENCE [LARGE SCALE GENOMIC DNA]</scope>
    <source>
        <strain evidence="2 3">ALL</strain>
    </source>
</reference>